<protein>
    <submittedName>
        <fullName evidence="2">Uncharacterized protein</fullName>
    </submittedName>
</protein>
<gene>
    <name evidence="2" type="ORF">LA76x_3285</name>
</gene>
<evidence type="ECO:0000313" key="2">
    <source>
        <dbReference type="EMBL" id="ALN81412.1"/>
    </source>
</evidence>
<dbReference type="STRING" id="84531.LA76x_3285"/>
<keyword evidence="3" id="KW-1185">Reference proteome</keyword>
<name>A0A0S2FD27_LYSAN</name>
<organism evidence="2 3">
    <name type="scientific">Lysobacter antibioticus</name>
    <dbReference type="NCBI Taxonomy" id="84531"/>
    <lineage>
        <taxon>Bacteria</taxon>
        <taxon>Pseudomonadati</taxon>
        <taxon>Pseudomonadota</taxon>
        <taxon>Gammaproteobacteria</taxon>
        <taxon>Lysobacterales</taxon>
        <taxon>Lysobacteraceae</taxon>
        <taxon>Lysobacter</taxon>
    </lineage>
</organism>
<dbReference type="Proteomes" id="UP000060787">
    <property type="component" value="Chromosome"/>
</dbReference>
<evidence type="ECO:0000256" key="1">
    <source>
        <dbReference type="SAM" id="MobiDB-lite"/>
    </source>
</evidence>
<dbReference type="PATRIC" id="fig|84531.8.peg.3303"/>
<accession>A0A0S2FD27</accession>
<dbReference type="EMBL" id="CP011129">
    <property type="protein sequence ID" value="ALN81412.1"/>
    <property type="molecule type" value="Genomic_DNA"/>
</dbReference>
<reference evidence="2 3" key="1">
    <citation type="journal article" date="2015" name="BMC Genomics">
        <title>Comparative genomics and metabolic profiling of the genus Lysobacter.</title>
        <authorList>
            <person name="de Bruijn I."/>
            <person name="Cheng X."/>
            <person name="de Jager V."/>
            <person name="Exposito R.G."/>
            <person name="Watrous J."/>
            <person name="Patel N."/>
            <person name="Postma J."/>
            <person name="Dorrestein P.C."/>
            <person name="Kobayashi D."/>
            <person name="Raaijmakers J.M."/>
        </authorList>
    </citation>
    <scope>NUCLEOTIDE SEQUENCE [LARGE SCALE GENOMIC DNA]</scope>
    <source>
        <strain evidence="2 3">76</strain>
    </source>
</reference>
<evidence type="ECO:0000313" key="3">
    <source>
        <dbReference type="Proteomes" id="UP000060787"/>
    </source>
</evidence>
<proteinExistence type="predicted"/>
<feature type="region of interest" description="Disordered" evidence="1">
    <location>
        <begin position="57"/>
        <end position="76"/>
    </location>
</feature>
<dbReference type="KEGG" id="lab:LA76x_3285"/>
<sequence>MHMRSTTASEIRHYAGFRPVRANMAASLPRRADLRLALALFGESALLYPAAAPAATARNTRPNAMPAGLSSAPALS</sequence>
<dbReference type="AlphaFoldDB" id="A0A0S2FD27"/>